<evidence type="ECO:0000313" key="9">
    <source>
        <dbReference type="Proteomes" id="UP001144396"/>
    </source>
</evidence>
<dbReference type="Proteomes" id="UP001144396">
    <property type="component" value="Unassembled WGS sequence"/>
</dbReference>
<dbReference type="PRINTS" id="PR00079">
    <property type="entry name" value="G6PDHDRGNASE"/>
</dbReference>
<name>A0A9W6FSK1_9MICO</name>
<keyword evidence="9" id="KW-1185">Reference proteome</keyword>
<dbReference type="InterPro" id="IPR001282">
    <property type="entry name" value="G6P_DH"/>
</dbReference>
<dbReference type="SUPFAM" id="SSF51735">
    <property type="entry name" value="NAD(P)-binding Rossmann-fold domains"/>
    <property type="match status" value="1"/>
</dbReference>
<dbReference type="AlphaFoldDB" id="A0A9W6FSK1"/>
<organism evidence="8 9">
    <name type="scientific">Agromyces rhizosphaerae</name>
    <dbReference type="NCBI Taxonomy" id="88374"/>
    <lineage>
        <taxon>Bacteria</taxon>
        <taxon>Bacillati</taxon>
        <taxon>Actinomycetota</taxon>
        <taxon>Actinomycetes</taxon>
        <taxon>Micrococcales</taxon>
        <taxon>Microbacteriaceae</taxon>
        <taxon>Agromyces</taxon>
    </lineage>
</organism>
<dbReference type="Gene3D" id="3.40.50.720">
    <property type="entry name" value="NAD(P)-binding Rossmann-like Domain"/>
    <property type="match status" value="1"/>
</dbReference>
<evidence type="ECO:0000256" key="1">
    <source>
        <dbReference type="ARBA" id="ARBA00004937"/>
    </source>
</evidence>
<dbReference type="Pfam" id="PF02781">
    <property type="entry name" value="G6PD_C"/>
    <property type="match status" value="1"/>
</dbReference>
<evidence type="ECO:0000256" key="3">
    <source>
        <dbReference type="ARBA" id="ARBA00022857"/>
    </source>
</evidence>
<evidence type="ECO:0000259" key="6">
    <source>
        <dbReference type="Pfam" id="PF00479"/>
    </source>
</evidence>
<dbReference type="InterPro" id="IPR036291">
    <property type="entry name" value="NAD(P)-bd_dom_sf"/>
</dbReference>
<dbReference type="GO" id="GO:0009051">
    <property type="term" value="P:pentose-phosphate shunt, oxidative branch"/>
    <property type="evidence" value="ECO:0007669"/>
    <property type="project" value="TreeGrafter"/>
</dbReference>
<evidence type="ECO:0000313" key="8">
    <source>
        <dbReference type="EMBL" id="GLI28233.1"/>
    </source>
</evidence>
<keyword evidence="4" id="KW-0560">Oxidoreductase</keyword>
<dbReference type="InterPro" id="IPR022675">
    <property type="entry name" value="G6P_DH_C"/>
</dbReference>
<comment type="pathway">
    <text evidence="1">Carbohydrate degradation; pentose phosphate pathway; D-ribulose 5-phosphate from D-glucose 6-phosphate (oxidative stage): step 1/3.</text>
</comment>
<protein>
    <submittedName>
        <fullName evidence="8">Glucose-6-phosphate 1-dehydrogenase</fullName>
    </submittedName>
</protein>
<keyword evidence="3" id="KW-0521">NADP</keyword>
<dbReference type="EMBL" id="BSDP01000001">
    <property type="protein sequence ID" value="GLI28233.1"/>
    <property type="molecule type" value="Genomic_DNA"/>
</dbReference>
<reference evidence="8" key="1">
    <citation type="submission" date="2022-12" db="EMBL/GenBank/DDBJ databases">
        <title>Reference genome sequencing for broad-spectrum identification of bacterial and archaeal isolates by mass spectrometry.</title>
        <authorList>
            <person name="Sekiguchi Y."/>
            <person name="Tourlousse D.M."/>
        </authorList>
    </citation>
    <scope>NUCLEOTIDE SEQUENCE</scope>
    <source>
        <strain evidence="8">14</strain>
    </source>
</reference>
<dbReference type="PIRSF" id="PIRSF000110">
    <property type="entry name" value="G6PD"/>
    <property type="match status" value="1"/>
</dbReference>
<evidence type="ECO:0000256" key="4">
    <source>
        <dbReference type="ARBA" id="ARBA00023002"/>
    </source>
</evidence>
<comment type="caution">
    <text evidence="8">The sequence shown here is derived from an EMBL/GenBank/DDBJ whole genome shotgun (WGS) entry which is preliminary data.</text>
</comment>
<gene>
    <name evidence="8" type="primary">zwf</name>
    <name evidence="8" type="ORF">ARHIZOSPH14_24750</name>
</gene>
<dbReference type="GO" id="GO:0005829">
    <property type="term" value="C:cytosol"/>
    <property type="evidence" value="ECO:0007669"/>
    <property type="project" value="TreeGrafter"/>
</dbReference>
<dbReference type="SUPFAM" id="SSF55347">
    <property type="entry name" value="Glyceraldehyde-3-phosphate dehydrogenase-like, C-terminal domain"/>
    <property type="match status" value="1"/>
</dbReference>
<dbReference type="Pfam" id="PF00479">
    <property type="entry name" value="G6PD_N"/>
    <property type="match status" value="1"/>
</dbReference>
<proteinExistence type="predicted"/>
<feature type="domain" description="Glucose-6-phosphate dehydrogenase NAD-binding" evidence="6">
    <location>
        <begin position="11"/>
        <end position="173"/>
    </location>
</feature>
<dbReference type="GO" id="GO:0050661">
    <property type="term" value="F:NADP binding"/>
    <property type="evidence" value="ECO:0007669"/>
    <property type="project" value="InterPro"/>
</dbReference>
<accession>A0A9W6FSK1</accession>
<dbReference type="GO" id="GO:0004345">
    <property type="term" value="F:glucose-6-phosphate dehydrogenase activity"/>
    <property type="evidence" value="ECO:0007669"/>
    <property type="project" value="InterPro"/>
</dbReference>
<evidence type="ECO:0000256" key="2">
    <source>
        <dbReference type="ARBA" id="ARBA00022526"/>
    </source>
</evidence>
<evidence type="ECO:0000259" key="7">
    <source>
        <dbReference type="Pfam" id="PF02781"/>
    </source>
</evidence>
<dbReference type="GO" id="GO:0006006">
    <property type="term" value="P:glucose metabolic process"/>
    <property type="evidence" value="ECO:0007669"/>
    <property type="project" value="UniProtKB-KW"/>
</dbReference>
<dbReference type="PANTHER" id="PTHR23429">
    <property type="entry name" value="GLUCOSE-6-PHOSPHATE 1-DEHYDROGENASE G6PD"/>
    <property type="match status" value="1"/>
</dbReference>
<evidence type="ECO:0000256" key="5">
    <source>
        <dbReference type="ARBA" id="ARBA00023277"/>
    </source>
</evidence>
<dbReference type="NCBIfam" id="NF009492">
    <property type="entry name" value="PRK12853.1-3"/>
    <property type="match status" value="1"/>
</dbReference>
<keyword evidence="5" id="KW-0119">Carbohydrate metabolism</keyword>
<sequence>MGRMATRRTFVILGADGDLAARLLLPGLGQLLMHDRRSRLTLMGVGRSALSDDEWRRRLRAAMRADEEDPLVASLEASAHYRQADATSRDDLQALFDDLPGPVAIYFALPPSVAHAACETLAGMDVPPGTVLALEKPFGTDLESAREFNALLARLPDGVRVVRVDHFLGKTTVLALTGLRFANHMFESVWHRDHIERVEVVFDESLALEGRAGYYDRAGALRDMIQSHLLQVLALIAMEPPESVGSEDMHRAMAEVLERTRVWGSDASEASRRARYTAGSVGSRVFPDYAAEDGVDPARETETLTEVTLQVNADRWHGVPFVLRSGKAIGRDREEISITLREPSALPRGFSGEVRRGLRIGMKPERIVLDVAVNRADDLLALRTVELASRSTEGRLGAYAEVLGGILDGDELLSVSGPMAEACWRIVTPILEAWAEDRVPLEEYPAGSRGPSSWPTTQHD</sequence>
<dbReference type="PANTHER" id="PTHR23429:SF0">
    <property type="entry name" value="GLUCOSE-6-PHOSPHATE 1-DEHYDROGENASE"/>
    <property type="match status" value="1"/>
</dbReference>
<keyword evidence="2" id="KW-0313">Glucose metabolism</keyword>
<dbReference type="Gene3D" id="3.30.360.10">
    <property type="entry name" value="Dihydrodipicolinate Reductase, domain 2"/>
    <property type="match status" value="1"/>
</dbReference>
<feature type="domain" description="Glucose-6-phosphate dehydrogenase C-terminal" evidence="7">
    <location>
        <begin position="179"/>
        <end position="453"/>
    </location>
</feature>
<dbReference type="InterPro" id="IPR022674">
    <property type="entry name" value="G6P_DH_NAD-bd"/>
</dbReference>